<dbReference type="InterPro" id="IPR013497">
    <property type="entry name" value="Topo_IA_cen"/>
</dbReference>
<dbReference type="Gene3D" id="1.10.460.10">
    <property type="entry name" value="Topoisomerase I, domain 2"/>
    <property type="match status" value="1"/>
</dbReference>
<feature type="site" description="Interaction with DNA" evidence="10">
    <location>
        <position position="32"/>
    </location>
</feature>
<dbReference type="InterPro" id="IPR023405">
    <property type="entry name" value="Topo_IA_core_domain"/>
</dbReference>
<comment type="subunit">
    <text evidence="10">Monomer.</text>
</comment>
<dbReference type="Gene3D" id="3.30.65.10">
    <property type="entry name" value="Bacterial Topoisomerase I, domain 1"/>
    <property type="match status" value="3"/>
</dbReference>
<keyword evidence="4" id="KW-0863">Zinc-finger</keyword>
<evidence type="ECO:0000256" key="8">
    <source>
        <dbReference type="ARBA" id="ARBA00023125"/>
    </source>
</evidence>
<dbReference type="PROSITE" id="PS50880">
    <property type="entry name" value="TOPRIM"/>
    <property type="match status" value="1"/>
</dbReference>
<dbReference type="InterPro" id="IPR005733">
    <property type="entry name" value="TopoI_bac-type"/>
</dbReference>
<dbReference type="PANTHER" id="PTHR42785:SF1">
    <property type="entry name" value="DNA TOPOISOMERASE"/>
    <property type="match status" value="1"/>
</dbReference>
<dbReference type="SMART" id="SM00493">
    <property type="entry name" value="TOPRIM"/>
    <property type="match status" value="1"/>
</dbReference>
<evidence type="ECO:0000256" key="2">
    <source>
        <dbReference type="ARBA" id="ARBA00009446"/>
    </source>
</evidence>
<comment type="caution">
    <text evidence="13">The sequence shown here is derived from an EMBL/GenBank/DDBJ whole genome shotgun (WGS) entry which is preliminary data.</text>
</comment>
<dbReference type="InterPro" id="IPR003601">
    <property type="entry name" value="Topo_IA_2"/>
</dbReference>
<dbReference type="Pfam" id="PF01396">
    <property type="entry name" value="Zn_ribbon_Top1"/>
    <property type="match status" value="3"/>
</dbReference>
<evidence type="ECO:0000313" key="13">
    <source>
        <dbReference type="EMBL" id="PIT87633.1"/>
    </source>
</evidence>
<evidence type="ECO:0000256" key="5">
    <source>
        <dbReference type="ARBA" id="ARBA00022833"/>
    </source>
</evidence>
<gene>
    <name evidence="10" type="primary">topA</name>
    <name evidence="13" type="ORF">COU31_01615</name>
</gene>
<dbReference type="CDD" id="cd03363">
    <property type="entry name" value="TOPRIM_TopoIA_TopoI"/>
    <property type="match status" value="1"/>
</dbReference>
<feature type="site" description="Interaction with DNA" evidence="10">
    <location>
        <position position="147"/>
    </location>
</feature>
<evidence type="ECO:0000259" key="12">
    <source>
        <dbReference type="PROSITE" id="PS52039"/>
    </source>
</evidence>
<dbReference type="AlphaFoldDB" id="A0A2M6W4B8"/>
<dbReference type="InterPro" id="IPR013825">
    <property type="entry name" value="Topo_IA_cen_sub2"/>
</dbReference>
<accession>A0A2M6W4B8</accession>
<dbReference type="InterPro" id="IPR003602">
    <property type="entry name" value="Topo_IA_DNA-bd_dom"/>
</dbReference>
<dbReference type="GO" id="GO:0003917">
    <property type="term" value="F:DNA topoisomerase type I (single strand cut, ATP-independent) activity"/>
    <property type="evidence" value="ECO:0007669"/>
    <property type="project" value="UniProtKB-UniRule"/>
</dbReference>
<keyword evidence="9 10" id="KW-0413">Isomerase</keyword>
<dbReference type="EC" id="5.6.2.1" evidence="10"/>
<evidence type="ECO:0000256" key="4">
    <source>
        <dbReference type="ARBA" id="ARBA00022771"/>
    </source>
</evidence>
<keyword evidence="5" id="KW-0862">Zinc</keyword>
<dbReference type="GO" id="GO:0003677">
    <property type="term" value="F:DNA binding"/>
    <property type="evidence" value="ECO:0007669"/>
    <property type="project" value="UniProtKB-KW"/>
</dbReference>
<keyword evidence="8 10" id="KW-0238">DNA-binding</keyword>
<evidence type="ECO:0000259" key="11">
    <source>
        <dbReference type="PROSITE" id="PS50880"/>
    </source>
</evidence>
<feature type="region of interest" description="Interaction with DNA" evidence="10">
    <location>
        <begin position="162"/>
        <end position="167"/>
    </location>
</feature>
<feature type="domain" description="Topo IA-type catalytic" evidence="12">
    <location>
        <begin position="128"/>
        <end position="565"/>
    </location>
</feature>
<name>A0A2M6W4B8_9BACT</name>
<dbReference type="EMBL" id="PFBX01000014">
    <property type="protein sequence ID" value="PIT87633.1"/>
    <property type="molecule type" value="Genomic_DNA"/>
</dbReference>
<dbReference type="PANTHER" id="PTHR42785">
    <property type="entry name" value="DNA TOPOISOMERASE, TYPE IA, CORE"/>
    <property type="match status" value="1"/>
</dbReference>
<dbReference type="HAMAP" id="MF_00952">
    <property type="entry name" value="Topoisom_1_prok"/>
    <property type="match status" value="1"/>
</dbReference>
<feature type="domain" description="Toprim" evidence="11">
    <location>
        <begin position="2"/>
        <end position="112"/>
    </location>
</feature>
<dbReference type="Pfam" id="PF01751">
    <property type="entry name" value="Toprim"/>
    <property type="match status" value="1"/>
</dbReference>
<dbReference type="InterPro" id="IPR013824">
    <property type="entry name" value="Topo_IA_cen_sub1"/>
</dbReference>
<dbReference type="SMART" id="SM00436">
    <property type="entry name" value="TOP1Bc"/>
    <property type="match status" value="1"/>
</dbReference>
<dbReference type="GO" id="GO:0008270">
    <property type="term" value="F:zinc ion binding"/>
    <property type="evidence" value="ECO:0007669"/>
    <property type="project" value="UniProtKB-KW"/>
</dbReference>
<comment type="catalytic activity">
    <reaction evidence="1 10">
        <text>ATP-independent breakage of single-stranded DNA, followed by passage and rejoining.</text>
        <dbReference type="EC" id="5.6.2.1"/>
    </reaction>
</comment>
<feature type="site" description="Interaction with DNA" evidence="10">
    <location>
        <position position="138"/>
    </location>
</feature>
<feature type="site" description="Interaction with DNA" evidence="10">
    <location>
        <position position="309"/>
    </location>
</feature>
<dbReference type="InterPro" id="IPR006171">
    <property type="entry name" value="TOPRIM_dom"/>
</dbReference>
<dbReference type="NCBIfam" id="TIGR01051">
    <property type="entry name" value="topA_bact"/>
    <property type="match status" value="1"/>
</dbReference>
<feature type="active site" description="O-(5'-phospho-DNA)-tyrosine intermediate" evidence="10">
    <location>
        <position position="307"/>
    </location>
</feature>
<keyword evidence="3" id="KW-0479">Metal-binding</keyword>
<dbReference type="InterPro" id="IPR000380">
    <property type="entry name" value="Topo_IA"/>
</dbReference>
<evidence type="ECO:0000256" key="7">
    <source>
        <dbReference type="ARBA" id="ARBA00023029"/>
    </source>
</evidence>
<evidence type="ECO:0000256" key="1">
    <source>
        <dbReference type="ARBA" id="ARBA00000213"/>
    </source>
</evidence>
<dbReference type="InterPro" id="IPR028612">
    <property type="entry name" value="Topoisom_1_IA"/>
</dbReference>
<dbReference type="SUPFAM" id="SSF56712">
    <property type="entry name" value="Prokaryotic type I DNA topoisomerase"/>
    <property type="match status" value="1"/>
</dbReference>
<dbReference type="InterPro" id="IPR034149">
    <property type="entry name" value="TOPRIM_TopoI"/>
</dbReference>
<dbReference type="Gene3D" id="2.70.20.10">
    <property type="entry name" value="Topoisomerase I, domain 3"/>
    <property type="match status" value="1"/>
</dbReference>
<evidence type="ECO:0000256" key="3">
    <source>
        <dbReference type="ARBA" id="ARBA00022723"/>
    </source>
</evidence>
<reference evidence="14" key="1">
    <citation type="submission" date="2017-09" db="EMBL/GenBank/DDBJ databases">
        <title>Depth-based differentiation of microbial function through sediment-hosted aquifers and enrichment of novel symbionts in the deep terrestrial subsurface.</title>
        <authorList>
            <person name="Probst A.J."/>
            <person name="Ladd B."/>
            <person name="Jarett J.K."/>
            <person name="Geller-Mcgrath D.E."/>
            <person name="Sieber C.M.K."/>
            <person name="Emerson J.B."/>
            <person name="Anantharaman K."/>
            <person name="Thomas B.C."/>
            <person name="Malmstrom R."/>
            <person name="Stieglmeier M."/>
            <person name="Klingl A."/>
            <person name="Woyke T."/>
            <person name="Ryan C.M."/>
            <person name="Banfield J.F."/>
        </authorList>
    </citation>
    <scope>NUCLEOTIDE SEQUENCE [LARGE SCALE GENOMIC DNA]</scope>
</reference>
<dbReference type="InterPro" id="IPR013498">
    <property type="entry name" value="Topo_IA_Znf"/>
</dbReference>
<feature type="site" description="Interaction with DNA" evidence="10">
    <location>
        <position position="495"/>
    </location>
</feature>
<dbReference type="Gene3D" id="3.40.50.140">
    <property type="match status" value="1"/>
</dbReference>
<protein>
    <recommendedName>
        <fullName evidence="10">DNA topoisomerase 1</fullName>
        <ecNumber evidence="10">5.6.2.1</ecNumber>
    </recommendedName>
    <alternativeName>
        <fullName evidence="10">DNA topoisomerase I</fullName>
    </alternativeName>
</protein>
<dbReference type="PRINTS" id="PR00417">
    <property type="entry name" value="PRTPISMRASEI"/>
</dbReference>
<organism evidence="13 14">
    <name type="scientific">Candidatus Magasanikbacteria bacterium CG10_big_fil_rev_8_21_14_0_10_40_10</name>
    <dbReference type="NCBI Taxonomy" id="1974648"/>
    <lineage>
        <taxon>Bacteria</taxon>
        <taxon>Candidatus Magasanikiibacteriota</taxon>
    </lineage>
</organism>
<keyword evidence="6" id="KW-0460">Magnesium</keyword>
<dbReference type="Proteomes" id="UP000231183">
    <property type="component" value="Unassembled WGS sequence"/>
</dbReference>
<evidence type="ECO:0000256" key="10">
    <source>
        <dbReference type="HAMAP-Rule" id="MF_00952"/>
    </source>
</evidence>
<dbReference type="PROSITE" id="PS00396">
    <property type="entry name" value="TOPO_IA_1"/>
    <property type="match status" value="1"/>
</dbReference>
<comment type="function">
    <text evidence="10">Releases the supercoiling and torsional tension of DNA, which is introduced during the DNA replication and transcription, by transiently cleaving and rejoining one strand of the DNA duplex. Introduces a single-strand break via transesterification at a target site in duplex DNA. The scissile phosphodiester is attacked by the catalytic tyrosine of the enzyme, resulting in the formation of a DNA-(5'-phosphotyrosyl)-enzyme intermediate and the expulsion of a 3'-OH DNA strand. The free DNA strand then undergoes passage around the unbroken strand, thus removing DNA supercoils. Finally, in the religation step, the DNA 3'-OH attacks the covalent intermediate to expel the active-site tyrosine and restore the DNA phosphodiester backbone.</text>
</comment>
<dbReference type="GO" id="GO:0006265">
    <property type="term" value="P:DNA topological change"/>
    <property type="evidence" value="ECO:0007669"/>
    <property type="project" value="UniProtKB-UniRule"/>
</dbReference>
<dbReference type="Gene3D" id="1.10.290.10">
    <property type="entry name" value="Topoisomerase I, domain 4"/>
    <property type="match status" value="1"/>
</dbReference>
<dbReference type="SMART" id="SM00437">
    <property type="entry name" value="TOP1Ac"/>
    <property type="match status" value="1"/>
</dbReference>
<evidence type="ECO:0000256" key="6">
    <source>
        <dbReference type="ARBA" id="ARBA00022842"/>
    </source>
</evidence>
<feature type="site" description="Interaction with DNA" evidence="10">
    <location>
        <position position="139"/>
    </location>
</feature>
<feature type="site" description="Interaction with DNA" evidence="10">
    <location>
        <position position="154"/>
    </location>
</feature>
<comment type="similarity">
    <text evidence="2 10">Belongs to the type IA topoisomerase family.</text>
</comment>
<sequence>MKTLVIVESPTKAKTISKFLGKDFIVKSSFGHIRDLPKSKLGVDVANNFEPQYINSRDKLKTIKELKDSAKKTGNILFATDEDREGEAISWHLAHILGVKPNKAQRIVFHEITQHAIEEALKNPRPLDLKLFDAQQARRVLDRLVGYKLSPFLWKKVARGLSAGRVQSVAVRLVVEREREIQKFVPQEYWTVSGQFYDARSNSNDTDNLIEAKLFSIQDKKLAKMDLKDKKQIDEILKDLDQAKYNIGNVDQKKKTRSPLPPFITSTLQQEANNRLGFSAKQTMRLAQQLYEGIDVIGHGSVGLITYMRTDSLNLSVKFLTEAQDYINKEFGQKYSIDKPRVFKKKSKNAQEAHEAIRPSQVEFTPDSIKSSLDSRQFKLYDLIWRRAVSSQMASAQINAVNIDIASHNQYIFRASGQTIAFDGFLKLYPEKSKENILPNVKEGQEMKSLELKPEQHYTEPPARYSDATLVKTMEENGIGRPSTYAPTIHTIEARNYVERDENKRLKPTDIAFIVNDLLVEHFDKVVDYQFTADMEGYLDDIAEGKRQWQNVIKEFYDPFARNLTVKDKELNKKELTEEKTNEICEKCSSPMIIKMGRFGKFLACSNYPECKNTKNIISNEKGQEVIEEPILSDEKCAKCGSPMAQKTGRFGAFLGCSNYPKCKNIVNIEKSTNVKCPQCQKGDIVEKRSRRGKIFYACNQYPDCKFALWSKPTGAKCPQCSSLLVYGPKDTLKCSHKECQYTQEA</sequence>
<dbReference type="GO" id="GO:0005694">
    <property type="term" value="C:chromosome"/>
    <property type="evidence" value="ECO:0007669"/>
    <property type="project" value="InterPro"/>
</dbReference>
<keyword evidence="7 10" id="KW-0799">Topoisomerase</keyword>
<feature type="site" description="Interaction with DNA" evidence="10">
    <location>
        <position position="142"/>
    </location>
</feature>
<dbReference type="CDD" id="cd00186">
    <property type="entry name" value="TOP1Ac"/>
    <property type="match status" value="1"/>
</dbReference>
<evidence type="ECO:0000313" key="14">
    <source>
        <dbReference type="Proteomes" id="UP000231183"/>
    </source>
</evidence>
<dbReference type="InterPro" id="IPR023406">
    <property type="entry name" value="Topo_IA_AS"/>
</dbReference>
<dbReference type="Pfam" id="PF01131">
    <property type="entry name" value="Topoisom_bac"/>
    <property type="match status" value="1"/>
</dbReference>
<dbReference type="SUPFAM" id="SSF57783">
    <property type="entry name" value="Zinc beta-ribbon"/>
    <property type="match status" value="2"/>
</dbReference>
<evidence type="ECO:0000256" key="9">
    <source>
        <dbReference type="ARBA" id="ARBA00023235"/>
    </source>
</evidence>
<proteinExistence type="inferred from homology"/>
<dbReference type="InterPro" id="IPR013826">
    <property type="entry name" value="Topo_IA_cen_sub3"/>
</dbReference>
<dbReference type="PROSITE" id="PS52039">
    <property type="entry name" value="TOPO_IA_2"/>
    <property type="match status" value="1"/>
</dbReference>